<feature type="modified residue" description="N6-(pyridoxal phosphate)lysine" evidence="4">
    <location>
        <position position="211"/>
    </location>
</feature>
<evidence type="ECO:0000256" key="2">
    <source>
        <dbReference type="ARBA" id="ARBA00022898"/>
    </source>
</evidence>
<evidence type="ECO:0000256" key="1">
    <source>
        <dbReference type="ARBA" id="ARBA00001933"/>
    </source>
</evidence>
<keyword evidence="2 4" id="KW-0663">Pyridoxal phosphate</keyword>
<proteinExistence type="inferred from homology"/>
<evidence type="ECO:0000256" key="3">
    <source>
        <dbReference type="ARBA" id="ARBA00044507"/>
    </source>
</evidence>
<dbReference type="InterPro" id="IPR006337">
    <property type="entry name" value="DgaE-like"/>
</dbReference>
<comment type="cofactor">
    <cofactor evidence="1 4">
        <name>pyridoxal 5'-phosphate</name>
        <dbReference type="ChEBI" id="CHEBI:597326"/>
    </cofactor>
</comment>
<dbReference type="GO" id="GO:0016829">
    <property type="term" value="F:lyase activity"/>
    <property type="evidence" value="ECO:0007669"/>
    <property type="project" value="UniProtKB-KW"/>
</dbReference>
<dbReference type="AlphaFoldDB" id="A0AAU3GV15"/>
<reference evidence="5" key="1">
    <citation type="submission" date="2022-10" db="EMBL/GenBank/DDBJ databases">
        <title>The complete genomes of actinobacterial strains from the NBC collection.</title>
        <authorList>
            <person name="Joergensen T.S."/>
            <person name="Alvarez Arevalo M."/>
            <person name="Sterndorff E.B."/>
            <person name="Faurdal D."/>
            <person name="Vuksanovic O."/>
            <person name="Mourched A.-S."/>
            <person name="Charusanti P."/>
            <person name="Shaw S."/>
            <person name="Blin K."/>
            <person name="Weber T."/>
        </authorList>
    </citation>
    <scope>NUCLEOTIDE SEQUENCE</scope>
    <source>
        <strain evidence="5">NBC_01401</strain>
    </source>
</reference>
<dbReference type="NCBIfam" id="TIGR01437">
    <property type="entry name" value="selA_rel"/>
    <property type="match status" value="1"/>
</dbReference>
<dbReference type="InterPro" id="IPR015424">
    <property type="entry name" value="PyrdxlP-dep_Trfase"/>
</dbReference>
<comment type="similarity">
    <text evidence="3">Belongs to the SelA family.</text>
</comment>
<gene>
    <name evidence="5" type="ORF">OG626_19135</name>
</gene>
<dbReference type="Gene3D" id="3.40.640.10">
    <property type="entry name" value="Type I PLP-dependent aspartate aminotransferase-like (Major domain)"/>
    <property type="match status" value="1"/>
</dbReference>
<keyword evidence="5" id="KW-0456">Lyase</keyword>
<dbReference type="InterPro" id="IPR018319">
    <property type="entry name" value="SelA-like"/>
</dbReference>
<accession>A0AAU3GV15</accession>
<protein>
    <submittedName>
        <fullName evidence="5">DgaE family pyridoxal phosphate-dependent ammonia lyase</fullName>
    </submittedName>
</protein>
<dbReference type="InterPro" id="IPR015421">
    <property type="entry name" value="PyrdxlP-dep_Trfase_major"/>
</dbReference>
<dbReference type="PANTHER" id="PTHR32328:SF0">
    <property type="entry name" value="L-SERYL-TRNA(SEC) SELENIUM TRANSFERASE"/>
    <property type="match status" value="1"/>
</dbReference>
<name>A0AAU3GV15_9ACTN</name>
<evidence type="ECO:0000313" key="5">
    <source>
        <dbReference type="EMBL" id="WTY96866.1"/>
    </source>
</evidence>
<dbReference type="EMBL" id="CP109535">
    <property type="protein sequence ID" value="WTY96866.1"/>
    <property type="molecule type" value="Genomic_DNA"/>
</dbReference>
<organism evidence="5">
    <name type="scientific">Streptomyces sp. NBC_01401</name>
    <dbReference type="NCBI Taxonomy" id="2903854"/>
    <lineage>
        <taxon>Bacteria</taxon>
        <taxon>Bacillati</taxon>
        <taxon>Actinomycetota</taxon>
        <taxon>Actinomycetes</taxon>
        <taxon>Kitasatosporales</taxon>
        <taxon>Streptomycetaceae</taxon>
        <taxon>Streptomyces</taxon>
    </lineage>
</organism>
<dbReference type="SUPFAM" id="SSF53383">
    <property type="entry name" value="PLP-dependent transferases"/>
    <property type="match status" value="1"/>
</dbReference>
<evidence type="ECO:0000256" key="4">
    <source>
        <dbReference type="PIRSR" id="PIRSR618319-50"/>
    </source>
</evidence>
<dbReference type="GO" id="GO:0004125">
    <property type="term" value="F:L-seryl-tRNA(Sec) selenium transferase activity"/>
    <property type="evidence" value="ECO:0007669"/>
    <property type="project" value="TreeGrafter"/>
</dbReference>
<dbReference type="PANTHER" id="PTHR32328">
    <property type="entry name" value="L-SERYL-TRNA(SEC) SELENIUM TRANSFERASE"/>
    <property type="match status" value="1"/>
</dbReference>
<sequence>MGVYEELGLRPAINASGKMTALGGSVLDDAVVAAMGEAARSHVVMEDLLRVAGKVIAEATGAEDGCPTTGAASGIAIAVAAVIAGSDPVRVGMLPDAGGRPSEVLLLKGHSVNFGASVRQMIALGGGRATEVGSVNKVSAAHLEGSITERTAALLFVQSHHTVHKGQIPLGEMIALGKRHGIPVIVDAAAEDDLRHWPATGADLVVYSGGKAIGGPTSGIICGAHALIESCRAQYEGIARPMKVGKETVLGLLQALRQYGGEQDGDGGLDRMTRLAHRLGSLPGITGTVEQDEAGRHIHRAVLTVAPSDAGLDAQGLARELAAGDPPVFLRDHQAGTGRLAVDPRPLTEAEEEQLVHRFTSILGRA</sequence>
<dbReference type="Pfam" id="PF03841">
    <property type="entry name" value="SelA"/>
    <property type="match status" value="1"/>
</dbReference>